<keyword evidence="2" id="KW-1185">Reference proteome</keyword>
<comment type="caution">
    <text evidence="1">The sequence shown here is derived from an EMBL/GenBank/DDBJ whole genome shotgun (WGS) entry which is preliminary data.</text>
</comment>
<dbReference type="EMBL" id="BAABHA010000013">
    <property type="protein sequence ID" value="GAA4389042.1"/>
    <property type="molecule type" value="Genomic_DNA"/>
</dbReference>
<protein>
    <recommendedName>
        <fullName evidence="3">DUF1579 domain-containing protein</fullName>
    </recommendedName>
</protein>
<gene>
    <name evidence="1" type="ORF">GCM10023186_36030</name>
</gene>
<sequence>MSNQYPAVTDPPTLFDAHLPSLTAGELHGLWHTTCLRPAPTGDSRWAEATHLQLHQTHFSLHTRAGDRHAGTWHLQRHSRLGQPFLALQEAETPVLALITRLRRSADGTVRQMVVYFQSGLELQLTHP</sequence>
<reference evidence="2" key="1">
    <citation type="journal article" date="2019" name="Int. J. Syst. Evol. Microbiol.">
        <title>The Global Catalogue of Microorganisms (GCM) 10K type strain sequencing project: providing services to taxonomists for standard genome sequencing and annotation.</title>
        <authorList>
            <consortium name="The Broad Institute Genomics Platform"/>
            <consortium name="The Broad Institute Genome Sequencing Center for Infectious Disease"/>
            <person name="Wu L."/>
            <person name="Ma J."/>
        </authorList>
    </citation>
    <scope>NUCLEOTIDE SEQUENCE [LARGE SCALE GENOMIC DNA]</scope>
    <source>
        <strain evidence="2">JCM 17924</strain>
    </source>
</reference>
<proteinExistence type="predicted"/>
<dbReference type="Proteomes" id="UP001500454">
    <property type="component" value="Unassembled WGS sequence"/>
</dbReference>
<organism evidence="1 2">
    <name type="scientific">Hymenobacter koreensis</name>
    <dbReference type="NCBI Taxonomy" id="1084523"/>
    <lineage>
        <taxon>Bacteria</taxon>
        <taxon>Pseudomonadati</taxon>
        <taxon>Bacteroidota</taxon>
        <taxon>Cytophagia</taxon>
        <taxon>Cytophagales</taxon>
        <taxon>Hymenobacteraceae</taxon>
        <taxon>Hymenobacter</taxon>
    </lineage>
</organism>
<evidence type="ECO:0000313" key="1">
    <source>
        <dbReference type="EMBL" id="GAA4389042.1"/>
    </source>
</evidence>
<evidence type="ECO:0000313" key="2">
    <source>
        <dbReference type="Proteomes" id="UP001500454"/>
    </source>
</evidence>
<accession>A0ABP8JDI6</accession>
<name>A0ABP8JDI6_9BACT</name>
<evidence type="ECO:0008006" key="3">
    <source>
        <dbReference type="Google" id="ProtNLM"/>
    </source>
</evidence>